<gene>
    <name evidence="1" type="ORF">UY3_13539</name>
</gene>
<dbReference type="EMBL" id="KB557013">
    <property type="protein sequence ID" value="EMP29331.1"/>
    <property type="molecule type" value="Genomic_DNA"/>
</dbReference>
<evidence type="ECO:0000313" key="1">
    <source>
        <dbReference type="EMBL" id="EMP29331.1"/>
    </source>
</evidence>
<keyword evidence="2" id="KW-1185">Reference proteome</keyword>
<organism evidence="1 2">
    <name type="scientific">Chelonia mydas</name>
    <name type="common">Green sea-turtle</name>
    <name type="synonym">Chelonia agassizi</name>
    <dbReference type="NCBI Taxonomy" id="8469"/>
    <lineage>
        <taxon>Eukaryota</taxon>
        <taxon>Metazoa</taxon>
        <taxon>Chordata</taxon>
        <taxon>Craniata</taxon>
        <taxon>Vertebrata</taxon>
        <taxon>Euteleostomi</taxon>
        <taxon>Archelosauria</taxon>
        <taxon>Testudinata</taxon>
        <taxon>Testudines</taxon>
        <taxon>Cryptodira</taxon>
        <taxon>Durocryptodira</taxon>
        <taxon>Americhelydia</taxon>
        <taxon>Chelonioidea</taxon>
        <taxon>Cheloniidae</taxon>
        <taxon>Chelonia</taxon>
    </lineage>
</organism>
<name>M7AV63_CHEMY</name>
<reference evidence="2" key="1">
    <citation type="journal article" date="2013" name="Nat. Genet.">
        <title>The draft genomes of soft-shell turtle and green sea turtle yield insights into the development and evolution of the turtle-specific body plan.</title>
        <authorList>
            <person name="Wang Z."/>
            <person name="Pascual-Anaya J."/>
            <person name="Zadissa A."/>
            <person name="Li W."/>
            <person name="Niimura Y."/>
            <person name="Huang Z."/>
            <person name="Li C."/>
            <person name="White S."/>
            <person name="Xiong Z."/>
            <person name="Fang D."/>
            <person name="Wang B."/>
            <person name="Ming Y."/>
            <person name="Chen Y."/>
            <person name="Zheng Y."/>
            <person name="Kuraku S."/>
            <person name="Pignatelli M."/>
            <person name="Herrero J."/>
            <person name="Beal K."/>
            <person name="Nozawa M."/>
            <person name="Li Q."/>
            <person name="Wang J."/>
            <person name="Zhang H."/>
            <person name="Yu L."/>
            <person name="Shigenobu S."/>
            <person name="Wang J."/>
            <person name="Liu J."/>
            <person name="Flicek P."/>
            <person name="Searle S."/>
            <person name="Wang J."/>
            <person name="Kuratani S."/>
            <person name="Yin Y."/>
            <person name="Aken B."/>
            <person name="Zhang G."/>
            <person name="Irie N."/>
        </authorList>
    </citation>
    <scope>NUCLEOTIDE SEQUENCE [LARGE SCALE GENOMIC DNA]</scope>
</reference>
<dbReference type="Proteomes" id="UP000031443">
    <property type="component" value="Unassembled WGS sequence"/>
</dbReference>
<evidence type="ECO:0000313" key="2">
    <source>
        <dbReference type="Proteomes" id="UP000031443"/>
    </source>
</evidence>
<dbReference type="AlphaFoldDB" id="M7AV63"/>
<proteinExistence type="predicted"/>
<accession>M7AV63</accession>
<protein>
    <submittedName>
        <fullName evidence="1">Uncharacterized protein</fullName>
    </submittedName>
</protein>
<sequence length="156" mass="17381">MKVPDLMCIPALLASTQNRGLIGAVSFFLGAVGLHSPVDIGGGVQLNDTKPRNRGFGDCGSCQTPDIFQSWPLKADAEFNKHYEQGWRREGWLEGVHERKDNKTTKEMQPERANPVYFSAKLHSFSSVEVSLIYKDYSVSLTPQHDVCSEDYGSDK</sequence>